<dbReference type="VEuPathDB" id="FungiDB:H257_02719"/>
<dbReference type="AlphaFoldDB" id="A0A3R7BHM9"/>
<proteinExistence type="predicted"/>
<organism evidence="2 3">
    <name type="scientific">Aphanomyces astaci</name>
    <name type="common">Crayfish plague agent</name>
    <dbReference type="NCBI Taxonomy" id="112090"/>
    <lineage>
        <taxon>Eukaryota</taxon>
        <taxon>Sar</taxon>
        <taxon>Stramenopiles</taxon>
        <taxon>Oomycota</taxon>
        <taxon>Saprolegniomycetes</taxon>
        <taxon>Saprolegniales</taxon>
        <taxon>Verrucalvaceae</taxon>
        <taxon>Aphanomyces</taxon>
    </lineage>
</organism>
<feature type="signal peptide" evidence="1">
    <location>
        <begin position="1"/>
        <end position="16"/>
    </location>
</feature>
<name>A0A3R7BHM9_APHAT</name>
<reference evidence="2 3" key="1">
    <citation type="submission" date="2018-08" db="EMBL/GenBank/DDBJ databases">
        <title>Aphanomyces genome sequencing and annotation.</title>
        <authorList>
            <person name="Minardi D."/>
            <person name="Oidtmann B."/>
            <person name="Van Der Giezen M."/>
            <person name="Studholme D.J."/>
        </authorList>
    </citation>
    <scope>NUCLEOTIDE SEQUENCE [LARGE SCALE GENOMIC DNA]</scope>
    <source>
        <strain evidence="2 3">FDL457</strain>
    </source>
</reference>
<dbReference type="EMBL" id="QUTF01014586">
    <property type="protein sequence ID" value="RHZ12390.1"/>
    <property type="molecule type" value="Genomic_DNA"/>
</dbReference>
<keyword evidence="1" id="KW-0732">Signal</keyword>
<accession>A0A3R7BHM9</accession>
<evidence type="ECO:0000256" key="1">
    <source>
        <dbReference type="SAM" id="SignalP"/>
    </source>
</evidence>
<protein>
    <submittedName>
        <fullName evidence="2">Uncharacterized protein</fullName>
    </submittedName>
</protein>
<evidence type="ECO:0000313" key="3">
    <source>
        <dbReference type="Proteomes" id="UP000286510"/>
    </source>
</evidence>
<evidence type="ECO:0000313" key="2">
    <source>
        <dbReference type="EMBL" id="RHZ12390.1"/>
    </source>
</evidence>
<dbReference type="Proteomes" id="UP000286510">
    <property type="component" value="Unassembled WGS sequence"/>
</dbReference>
<comment type="caution">
    <text evidence="2">The sequence shown here is derived from an EMBL/GenBank/DDBJ whole genome shotgun (WGS) entry which is preliminary data.</text>
</comment>
<sequence length="300" mass="30508">MRTTIFFAALIAAVAAQTTKPVTTVVAATTPKPNVTTTVKPVNTTTTAKPVTTTTAKPTTTARRFNVSVVGDATYNIAGPICSGSGLVPAGTNCPVKGDKAVASCFPHLKTYSNRTCTAGINSVCRKIPSGAWGCVWNVTVPTGTTWKPTSVVPTTTKATTPNATTAKPVTTTAAKPTTTARRFDVSVVGDATYNIAGPICSGSGLVPAGTKCPVKGDKAVASCHKGLKTFANSTCVAPVNSVCQKIPSGAWGCVWNSTATNATIVKPTTTGTIVKPTTTKATTTTAKPTTTAAVTTKKP</sequence>
<feature type="chain" id="PRO_5018729973" evidence="1">
    <location>
        <begin position="17"/>
        <end position="300"/>
    </location>
</feature>
<gene>
    <name evidence="2" type="ORF">DYB26_008017</name>
</gene>